<organism evidence="7 8">
    <name type="scientific">Roseibium aggregatum</name>
    <dbReference type="NCBI Taxonomy" id="187304"/>
    <lineage>
        <taxon>Bacteria</taxon>
        <taxon>Pseudomonadati</taxon>
        <taxon>Pseudomonadota</taxon>
        <taxon>Alphaproteobacteria</taxon>
        <taxon>Hyphomicrobiales</taxon>
        <taxon>Stappiaceae</taxon>
        <taxon>Roseibium</taxon>
    </lineage>
</organism>
<evidence type="ECO:0000313" key="8">
    <source>
        <dbReference type="Proteomes" id="UP000048926"/>
    </source>
</evidence>
<comment type="subcellular location">
    <subcellularLocation>
        <location evidence="1">Membrane</location>
        <topology evidence="1">Multi-pass membrane protein</topology>
    </subcellularLocation>
</comment>
<dbReference type="EMBL" id="CXST01000003">
    <property type="protein sequence ID" value="CTQ46612.1"/>
    <property type="molecule type" value="Genomic_DNA"/>
</dbReference>
<accession>A0A0M6Y955</accession>
<reference evidence="8" key="1">
    <citation type="submission" date="2015-07" db="EMBL/GenBank/DDBJ databases">
        <authorList>
            <person name="Rodrigo-Torres Lidia"/>
            <person name="Arahal R.David."/>
        </authorList>
    </citation>
    <scope>NUCLEOTIDE SEQUENCE [LARGE SCALE GENOMIC DNA]</scope>
    <source>
        <strain evidence="8">CECT 4801</strain>
    </source>
</reference>
<proteinExistence type="inferred from homology"/>
<evidence type="ECO:0000256" key="6">
    <source>
        <dbReference type="SAM" id="Phobius"/>
    </source>
</evidence>
<dbReference type="OrthoDB" id="5868344at2"/>
<dbReference type="CDD" id="cd16914">
    <property type="entry name" value="EcfT"/>
    <property type="match status" value="1"/>
</dbReference>
<dbReference type="AlphaFoldDB" id="A0A0M6Y955"/>
<evidence type="ECO:0000256" key="4">
    <source>
        <dbReference type="ARBA" id="ARBA00022989"/>
    </source>
</evidence>
<evidence type="ECO:0000256" key="2">
    <source>
        <dbReference type="ARBA" id="ARBA00008564"/>
    </source>
</evidence>
<protein>
    <submittedName>
        <fullName evidence="7">Energy-coupling factor transporter transmembrane protein BioN</fullName>
    </submittedName>
</protein>
<dbReference type="Pfam" id="PF02361">
    <property type="entry name" value="CbiQ"/>
    <property type="match status" value="1"/>
</dbReference>
<feature type="transmembrane region" description="Helical" evidence="6">
    <location>
        <begin position="20"/>
        <end position="52"/>
    </location>
</feature>
<dbReference type="Proteomes" id="UP000048926">
    <property type="component" value="Unassembled WGS sequence"/>
</dbReference>
<keyword evidence="3 6" id="KW-0812">Transmembrane</keyword>
<evidence type="ECO:0000313" key="7">
    <source>
        <dbReference type="EMBL" id="CTQ46612.1"/>
    </source>
</evidence>
<name>A0A0M6Y955_9HYPH</name>
<keyword evidence="4 6" id="KW-1133">Transmembrane helix</keyword>
<gene>
    <name evidence="7" type="primary">bioN</name>
    <name evidence="7" type="ORF">LAL4801_05071</name>
</gene>
<evidence type="ECO:0000256" key="3">
    <source>
        <dbReference type="ARBA" id="ARBA00022692"/>
    </source>
</evidence>
<feature type="transmembrane region" description="Helical" evidence="6">
    <location>
        <begin position="88"/>
        <end position="107"/>
    </location>
</feature>
<dbReference type="STRING" id="187304.B0E33_11550"/>
<evidence type="ECO:0000256" key="5">
    <source>
        <dbReference type="ARBA" id="ARBA00023136"/>
    </source>
</evidence>
<keyword evidence="5 6" id="KW-0472">Membrane</keyword>
<dbReference type="GO" id="GO:0005886">
    <property type="term" value="C:plasma membrane"/>
    <property type="evidence" value="ECO:0007669"/>
    <property type="project" value="UniProtKB-ARBA"/>
</dbReference>
<dbReference type="RefSeq" id="WP_023002284.1">
    <property type="nucleotide sequence ID" value="NZ_CP045617.1"/>
</dbReference>
<evidence type="ECO:0000256" key="1">
    <source>
        <dbReference type="ARBA" id="ARBA00004141"/>
    </source>
</evidence>
<feature type="transmembrane region" description="Helical" evidence="6">
    <location>
        <begin position="64"/>
        <end position="82"/>
    </location>
</feature>
<dbReference type="InterPro" id="IPR003339">
    <property type="entry name" value="ABC/ECF_trnsptr_transmembrane"/>
</dbReference>
<keyword evidence="8" id="KW-1185">Reference proteome</keyword>
<sequence length="202" mass="22151">MMSVYLQGNSWAHRMPAGLKLLAVAVASLLLLRYTSFWVLLPALAGVLLCYASLGREGLAQLKLLRAMSFLLAVLLALHWVSGSLLEGVTIILRLAIMILAANFVSVTTRMDDMLNAVQPLFRPLEFLGFSPRKPALGVALVLRFAPYMLVVFGQLREAWQARTGTRNSWRLLAPFAIQSLSMSDHVAEALKARGGSEGLSR</sequence>
<comment type="similarity">
    <text evidence="2">Belongs to the CbiQ family.</text>
</comment>